<keyword evidence="6" id="KW-0406">Ion transport</keyword>
<dbReference type="OrthoDB" id="445589at2"/>
<reference evidence="10 11" key="1">
    <citation type="submission" date="2018-12" db="EMBL/GenBank/DDBJ databases">
        <authorList>
            <person name="Grouzdev D.S."/>
            <person name="Krutkina M.S."/>
        </authorList>
    </citation>
    <scope>NUCLEOTIDE SEQUENCE [LARGE SCALE GENOMIC DNA]</scope>
    <source>
        <strain evidence="10 11">RmlP026</strain>
    </source>
</reference>
<dbReference type="RefSeq" id="WP_129229115.1">
    <property type="nucleotide sequence ID" value="NZ_QYBB01000041.1"/>
</dbReference>
<comment type="similarity">
    <text evidence="8">Belongs to the anion channel-forming bestrophin (TC 1.A.46) family.</text>
</comment>
<evidence type="ECO:0000256" key="8">
    <source>
        <dbReference type="ARBA" id="ARBA00034708"/>
    </source>
</evidence>
<evidence type="ECO:0000313" key="10">
    <source>
        <dbReference type="EMBL" id="RYC29750.1"/>
    </source>
</evidence>
<keyword evidence="2" id="KW-0813">Transport</keyword>
<evidence type="ECO:0000256" key="3">
    <source>
        <dbReference type="ARBA" id="ARBA00022475"/>
    </source>
</evidence>
<name>A0A4Q2U0Z5_9HYPH</name>
<keyword evidence="5 9" id="KW-1133">Transmembrane helix</keyword>
<organism evidence="10 11">
    <name type="scientific">Lichenibacterium minor</name>
    <dbReference type="NCBI Taxonomy" id="2316528"/>
    <lineage>
        <taxon>Bacteria</taxon>
        <taxon>Pseudomonadati</taxon>
        <taxon>Pseudomonadota</taxon>
        <taxon>Alphaproteobacteria</taxon>
        <taxon>Hyphomicrobiales</taxon>
        <taxon>Lichenihabitantaceae</taxon>
        <taxon>Lichenibacterium</taxon>
    </lineage>
</organism>
<evidence type="ECO:0000256" key="9">
    <source>
        <dbReference type="SAM" id="Phobius"/>
    </source>
</evidence>
<feature type="transmembrane region" description="Helical" evidence="9">
    <location>
        <begin position="220"/>
        <end position="251"/>
    </location>
</feature>
<dbReference type="EMBL" id="QYBB01000041">
    <property type="protein sequence ID" value="RYC29750.1"/>
    <property type="molecule type" value="Genomic_DNA"/>
</dbReference>
<gene>
    <name evidence="10" type="ORF">D3273_22360</name>
</gene>
<keyword evidence="7 9" id="KW-0472">Membrane</keyword>
<dbReference type="InterPro" id="IPR044669">
    <property type="entry name" value="YneE/VCCN1/2-like"/>
</dbReference>
<dbReference type="PANTHER" id="PTHR33281:SF19">
    <property type="entry name" value="VOLTAGE-DEPENDENT ANION CHANNEL-FORMING PROTEIN YNEE"/>
    <property type="match status" value="1"/>
</dbReference>
<evidence type="ECO:0000256" key="4">
    <source>
        <dbReference type="ARBA" id="ARBA00022692"/>
    </source>
</evidence>
<keyword evidence="11" id="KW-1185">Reference proteome</keyword>
<accession>A0A4Q2U0Z5</accession>
<feature type="transmembrane region" description="Helical" evidence="9">
    <location>
        <begin position="20"/>
        <end position="40"/>
    </location>
</feature>
<keyword evidence="3" id="KW-1003">Cell membrane</keyword>
<dbReference type="GO" id="GO:0005254">
    <property type="term" value="F:chloride channel activity"/>
    <property type="evidence" value="ECO:0007669"/>
    <property type="project" value="InterPro"/>
</dbReference>
<evidence type="ECO:0000313" key="11">
    <source>
        <dbReference type="Proteomes" id="UP000290759"/>
    </source>
</evidence>
<dbReference type="Proteomes" id="UP000290759">
    <property type="component" value="Unassembled WGS sequence"/>
</dbReference>
<feature type="transmembrane region" description="Helical" evidence="9">
    <location>
        <begin position="52"/>
        <end position="70"/>
    </location>
</feature>
<comment type="subcellular location">
    <subcellularLocation>
        <location evidence="1">Cell membrane</location>
        <topology evidence="1">Multi-pass membrane protein</topology>
    </subcellularLocation>
</comment>
<keyword evidence="4 9" id="KW-0812">Transmembrane</keyword>
<evidence type="ECO:0000256" key="6">
    <source>
        <dbReference type="ARBA" id="ARBA00023065"/>
    </source>
</evidence>
<evidence type="ECO:0000256" key="7">
    <source>
        <dbReference type="ARBA" id="ARBA00023136"/>
    </source>
</evidence>
<dbReference type="AlphaFoldDB" id="A0A4Q2U0Z5"/>
<evidence type="ECO:0000256" key="1">
    <source>
        <dbReference type="ARBA" id="ARBA00004651"/>
    </source>
</evidence>
<comment type="caution">
    <text evidence="10">The sequence shown here is derived from an EMBL/GenBank/DDBJ whole genome shotgun (WGS) entry which is preliminary data.</text>
</comment>
<proteinExistence type="inferred from homology"/>
<sequence length="305" mass="32881">MIVRDKPSAWQLLFVMRGSIIPTIAPRLVVVTSLSIAVVVLEDRGMLQLHDIAALPFSLIGIALSIFAGFRNSACYDRWWEGRKVFGQLLVDARSLARQQLSYIGPDDPAAARRGAWRAVAFSHLLRHHMRAEPPGADALAALAEGGATEVAAARNPPNMLLAAIGRDAAARAAAGGIAPQMLQTLEERLVSLSGVLAAAERIRGMPVPYTYTLMLHRTAYLFCLLLPFGLAGAAGPWTPLIVLIVSYTFFGLDALGDELENPFGTGQNALPLSAMTRGIEIDIREMLGDPVLPEPLRPVDFLLT</sequence>
<dbReference type="PANTHER" id="PTHR33281">
    <property type="entry name" value="UPF0187 PROTEIN YNEE"/>
    <property type="match status" value="1"/>
</dbReference>
<dbReference type="GO" id="GO:0005886">
    <property type="term" value="C:plasma membrane"/>
    <property type="evidence" value="ECO:0007669"/>
    <property type="project" value="UniProtKB-SubCell"/>
</dbReference>
<reference evidence="10 11" key="2">
    <citation type="submission" date="2019-02" db="EMBL/GenBank/DDBJ databases">
        <title>'Lichenibacterium ramalinii' gen. nov. sp. nov., 'Lichenibacterium minor' gen. nov. sp. nov.</title>
        <authorList>
            <person name="Pankratov T."/>
        </authorList>
    </citation>
    <scope>NUCLEOTIDE SEQUENCE [LARGE SCALE GENOMIC DNA]</scope>
    <source>
        <strain evidence="10 11">RmlP026</strain>
    </source>
</reference>
<dbReference type="Pfam" id="PF25539">
    <property type="entry name" value="Bestrophin_2"/>
    <property type="match status" value="1"/>
</dbReference>
<protein>
    <submittedName>
        <fullName evidence="10">Bestrophin</fullName>
    </submittedName>
</protein>
<evidence type="ECO:0000256" key="2">
    <source>
        <dbReference type="ARBA" id="ARBA00022448"/>
    </source>
</evidence>
<evidence type="ECO:0000256" key="5">
    <source>
        <dbReference type="ARBA" id="ARBA00022989"/>
    </source>
</evidence>